<protein>
    <submittedName>
        <fullName evidence="11">TrkH family potassium uptake protein</fullName>
    </submittedName>
</protein>
<dbReference type="NCBIfam" id="TIGR00933">
    <property type="entry name" value="2a38"/>
    <property type="match status" value="1"/>
</dbReference>
<feature type="transmembrane region" description="Helical" evidence="10">
    <location>
        <begin position="28"/>
        <end position="49"/>
    </location>
</feature>
<dbReference type="Pfam" id="PF02386">
    <property type="entry name" value="TrkH"/>
    <property type="match status" value="1"/>
</dbReference>
<feature type="transmembrane region" description="Helical" evidence="10">
    <location>
        <begin position="322"/>
        <end position="340"/>
    </location>
</feature>
<keyword evidence="8" id="KW-0406">Ion transport</keyword>
<evidence type="ECO:0000256" key="9">
    <source>
        <dbReference type="ARBA" id="ARBA00023136"/>
    </source>
</evidence>
<accession>A0A9Q3W298</accession>
<evidence type="ECO:0000256" key="1">
    <source>
        <dbReference type="ARBA" id="ARBA00004651"/>
    </source>
</evidence>
<evidence type="ECO:0000256" key="2">
    <source>
        <dbReference type="ARBA" id="ARBA00022448"/>
    </source>
</evidence>
<keyword evidence="4" id="KW-0633">Potassium transport</keyword>
<gene>
    <name evidence="11" type="ORF">LZG35_01350</name>
</gene>
<reference evidence="11" key="1">
    <citation type="submission" date="2022-01" db="EMBL/GenBank/DDBJ databases">
        <authorList>
            <person name="Karlyshev A.V."/>
            <person name="Jaspars M."/>
        </authorList>
    </citation>
    <scope>NUCLEOTIDE SEQUENCE</scope>
    <source>
        <strain evidence="11">AGSA3-2</strain>
    </source>
</reference>
<dbReference type="RefSeq" id="WP_233917247.1">
    <property type="nucleotide sequence ID" value="NZ_CBDDTQ010000003.1"/>
</dbReference>
<evidence type="ECO:0000256" key="3">
    <source>
        <dbReference type="ARBA" id="ARBA00022475"/>
    </source>
</evidence>
<dbReference type="PANTHER" id="PTHR32024">
    <property type="entry name" value="TRK SYSTEM POTASSIUM UPTAKE PROTEIN TRKG-RELATED"/>
    <property type="match status" value="1"/>
</dbReference>
<dbReference type="EMBL" id="JAJVKT010000001">
    <property type="protein sequence ID" value="MCE7507265.1"/>
    <property type="molecule type" value="Genomic_DNA"/>
</dbReference>
<keyword evidence="7 10" id="KW-1133">Transmembrane helix</keyword>
<keyword evidence="5 10" id="KW-0812">Transmembrane</keyword>
<dbReference type="InterPro" id="IPR003445">
    <property type="entry name" value="Cat_transpt"/>
</dbReference>
<comment type="subcellular location">
    <subcellularLocation>
        <location evidence="1">Cell membrane</location>
        <topology evidence="1">Multi-pass membrane protein</topology>
    </subcellularLocation>
</comment>
<dbReference type="GO" id="GO:0005886">
    <property type="term" value="C:plasma membrane"/>
    <property type="evidence" value="ECO:0007669"/>
    <property type="project" value="UniProtKB-SubCell"/>
</dbReference>
<dbReference type="Proteomes" id="UP001107961">
    <property type="component" value="Unassembled WGS sequence"/>
</dbReference>
<dbReference type="InterPro" id="IPR004772">
    <property type="entry name" value="TrkH"/>
</dbReference>
<feature type="transmembrane region" description="Helical" evidence="10">
    <location>
        <begin position="55"/>
        <end position="76"/>
    </location>
</feature>
<keyword evidence="9 10" id="KW-0472">Membrane</keyword>
<feature type="transmembrane region" description="Helical" evidence="10">
    <location>
        <begin position="144"/>
        <end position="164"/>
    </location>
</feature>
<evidence type="ECO:0000256" key="8">
    <source>
        <dbReference type="ARBA" id="ARBA00023065"/>
    </source>
</evidence>
<comment type="caution">
    <text evidence="11">The sequence shown here is derived from an EMBL/GenBank/DDBJ whole genome shotgun (WGS) entry which is preliminary data.</text>
</comment>
<evidence type="ECO:0000256" key="4">
    <source>
        <dbReference type="ARBA" id="ARBA00022538"/>
    </source>
</evidence>
<dbReference type="GO" id="GO:0015379">
    <property type="term" value="F:potassium:chloride symporter activity"/>
    <property type="evidence" value="ECO:0007669"/>
    <property type="project" value="InterPro"/>
</dbReference>
<feature type="transmembrane region" description="Helical" evidence="10">
    <location>
        <begin position="238"/>
        <end position="256"/>
    </location>
</feature>
<dbReference type="PANTHER" id="PTHR32024:SF1">
    <property type="entry name" value="KTR SYSTEM POTASSIUM UPTAKE PROTEIN B"/>
    <property type="match status" value="1"/>
</dbReference>
<evidence type="ECO:0000313" key="12">
    <source>
        <dbReference type="Proteomes" id="UP001107961"/>
    </source>
</evidence>
<feature type="transmembrane region" description="Helical" evidence="10">
    <location>
        <begin position="299"/>
        <end position="316"/>
    </location>
</feature>
<evidence type="ECO:0000313" key="11">
    <source>
        <dbReference type="EMBL" id="MCE7507265.1"/>
    </source>
</evidence>
<dbReference type="AlphaFoldDB" id="A0A9Q3W298"/>
<evidence type="ECO:0000256" key="7">
    <source>
        <dbReference type="ARBA" id="ARBA00022989"/>
    </source>
</evidence>
<proteinExistence type="predicted"/>
<keyword evidence="2" id="KW-0813">Transport</keyword>
<name>A0A9Q3W298_9GAMM</name>
<feature type="transmembrane region" description="Helical" evidence="10">
    <location>
        <begin position="419"/>
        <end position="439"/>
    </location>
</feature>
<feature type="transmembrane region" description="Helical" evidence="10">
    <location>
        <begin position="203"/>
        <end position="226"/>
    </location>
</feature>
<feature type="transmembrane region" description="Helical" evidence="10">
    <location>
        <begin position="361"/>
        <end position="382"/>
    </location>
</feature>
<evidence type="ECO:0000256" key="6">
    <source>
        <dbReference type="ARBA" id="ARBA00022958"/>
    </source>
</evidence>
<feature type="transmembrane region" description="Helical" evidence="10">
    <location>
        <begin position="88"/>
        <end position="112"/>
    </location>
</feature>
<sequence>MRTWFPGLRGRTEAVLSLRHPWRYSPPAILAGSFLLLIGIGTVLLWLPVSGTPSLTFFQALFTACSAVTVTGLVVVDTGSHLSPFGQSVVLALMQLGGLGLMTFAALTLMALGGRLGLRGQRLVREATDQTSPADMLVLVRHTALLALVMEAIGAGLLSVVWIPELGVARGLWFSVFHSVSAFNNAGFALLPDSLSRWAANPMVNLVITALFIIGGLGFTVLLDLWRKRQWRTLSLHSKLTLAGTLVLCLGAWFLVLGFEWNNARTLGELPESGRLWAAWFTAVTPRTAGFNTVDMGGLMAPTVLLIMFLMFIGGGSNSTASGIKVSTFMVMLLATRAFLRGRQRPTVFRRAIAVESVFRAQAVVMLSLLAVALSGFLMVVLEPGLAVMDVLFEAFSAFSTVGLSRGITGDLSWPSQCVLMMLMFMGRIGPLALAFSLARPQIPKLRYVEDRVQIG</sequence>
<keyword evidence="6" id="KW-0630">Potassium</keyword>
<keyword evidence="12" id="KW-1185">Reference proteome</keyword>
<keyword evidence="3" id="KW-1003">Cell membrane</keyword>
<organism evidence="11 12">
    <name type="scientific">Alloalcanivorax xenomutans</name>
    <dbReference type="NCBI Taxonomy" id="1094342"/>
    <lineage>
        <taxon>Bacteria</taxon>
        <taxon>Pseudomonadati</taxon>
        <taxon>Pseudomonadota</taxon>
        <taxon>Gammaproteobacteria</taxon>
        <taxon>Oceanospirillales</taxon>
        <taxon>Alcanivoracaceae</taxon>
        <taxon>Alloalcanivorax</taxon>
    </lineage>
</organism>
<evidence type="ECO:0000256" key="10">
    <source>
        <dbReference type="SAM" id="Phobius"/>
    </source>
</evidence>
<evidence type="ECO:0000256" key="5">
    <source>
        <dbReference type="ARBA" id="ARBA00022692"/>
    </source>
</evidence>
<feature type="transmembrane region" description="Helical" evidence="10">
    <location>
        <begin position="171"/>
        <end position="191"/>
    </location>
</feature>